<evidence type="ECO:0008006" key="3">
    <source>
        <dbReference type="Google" id="ProtNLM"/>
    </source>
</evidence>
<sequence length="38" mass="4267">MDDVTLVGIDLGKHSFHLHGQDANLTVSIKYSHQSDTW</sequence>
<protein>
    <recommendedName>
        <fullName evidence="3">Transposase</fullName>
    </recommendedName>
</protein>
<proteinExistence type="predicted"/>
<evidence type="ECO:0000313" key="2">
    <source>
        <dbReference type="Proteomes" id="UP000672526"/>
    </source>
</evidence>
<evidence type="ECO:0000313" key="1">
    <source>
        <dbReference type="EMBL" id="CAE6842046.1"/>
    </source>
</evidence>
<reference evidence="1 2" key="1">
    <citation type="submission" date="2021-02" db="EMBL/GenBank/DDBJ databases">
        <authorList>
            <person name="Vanwijnsberghe S."/>
        </authorList>
    </citation>
    <scope>NUCLEOTIDE SEQUENCE [LARGE SCALE GENOMIC DNA]</scope>
    <source>
        <strain evidence="1 2">LMG 31837</strain>
    </source>
</reference>
<dbReference type="Proteomes" id="UP000672526">
    <property type="component" value="Unassembled WGS sequence"/>
</dbReference>
<comment type="caution">
    <text evidence="1">The sequence shown here is derived from an EMBL/GenBank/DDBJ whole genome shotgun (WGS) entry which is preliminary data.</text>
</comment>
<accession>A0ABM8SYJ9</accession>
<dbReference type="EMBL" id="CAJNBK010000062">
    <property type="protein sequence ID" value="CAE6842046.1"/>
    <property type="molecule type" value="Genomic_DNA"/>
</dbReference>
<organism evidence="1 2">
    <name type="scientific">Paraburkholderia haematera</name>
    <dbReference type="NCBI Taxonomy" id="2793077"/>
    <lineage>
        <taxon>Bacteria</taxon>
        <taxon>Pseudomonadati</taxon>
        <taxon>Pseudomonadota</taxon>
        <taxon>Betaproteobacteria</taxon>
        <taxon>Burkholderiales</taxon>
        <taxon>Burkholderiaceae</taxon>
        <taxon>Paraburkholderia</taxon>
    </lineage>
</organism>
<name>A0ABM8SYJ9_9BURK</name>
<keyword evidence="2" id="KW-1185">Reference proteome</keyword>
<gene>
    <name evidence="1" type="ORF">R69888_07010</name>
</gene>